<keyword evidence="4" id="KW-1185">Reference proteome</keyword>
<feature type="coiled-coil region" evidence="1">
    <location>
        <begin position="487"/>
        <end position="514"/>
    </location>
</feature>
<reference evidence="3 4" key="1">
    <citation type="submission" date="2022-03" db="EMBL/GenBank/DDBJ databases">
        <title>Hymenobactersp. isolated from the air.</title>
        <authorList>
            <person name="Won M."/>
            <person name="Kwon S.-W."/>
        </authorList>
    </citation>
    <scope>NUCLEOTIDE SEQUENCE [LARGE SCALE GENOMIC DNA]</scope>
    <source>
        <strain evidence="3 4">KACC 22596</strain>
    </source>
</reference>
<evidence type="ECO:0000256" key="2">
    <source>
        <dbReference type="SAM" id="Phobius"/>
    </source>
</evidence>
<evidence type="ECO:0000313" key="4">
    <source>
        <dbReference type="Proteomes" id="UP000831390"/>
    </source>
</evidence>
<protein>
    <submittedName>
        <fullName evidence="3">Uncharacterized protein</fullName>
    </submittedName>
</protein>
<gene>
    <name evidence="3" type="ORF">MTP16_17125</name>
</gene>
<proteinExistence type="predicted"/>
<feature type="transmembrane region" description="Helical" evidence="2">
    <location>
        <begin position="132"/>
        <end position="152"/>
    </location>
</feature>
<feature type="coiled-coil region" evidence="1">
    <location>
        <begin position="640"/>
        <end position="738"/>
    </location>
</feature>
<dbReference type="Proteomes" id="UP000831390">
    <property type="component" value="Chromosome"/>
</dbReference>
<keyword evidence="1" id="KW-0175">Coiled coil</keyword>
<evidence type="ECO:0000256" key="1">
    <source>
        <dbReference type="SAM" id="Coils"/>
    </source>
</evidence>
<keyword evidence="2" id="KW-0472">Membrane</keyword>
<keyword evidence="2" id="KW-1133">Transmembrane helix</keyword>
<name>A0ABY4B841_9BACT</name>
<organism evidence="3 4">
    <name type="scientific">Hymenobacter monticola</name>
    <dbReference type="NCBI Taxonomy" id="1705399"/>
    <lineage>
        <taxon>Bacteria</taxon>
        <taxon>Pseudomonadati</taxon>
        <taxon>Bacteroidota</taxon>
        <taxon>Cytophagia</taxon>
        <taxon>Cytophagales</taxon>
        <taxon>Hymenobacteraceae</taxon>
        <taxon>Hymenobacter</taxon>
    </lineage>
</organism>
<sequence>MATSKVYTLTIDGVETAIKNTSQLQDTIKTLEKQFSEAEFGSDKFEKLQTEVNEAKDRLKQLQQTTQTVNKQVSDTATTTEQLGGKFDDAFSLGSSLSSKLGVDLGKVEGGLGGLKGGLDIASKAFGTLRGAIASTGIGLLVIAFTALISYFTKTQEGMNFINQKTKALQAVFAVLSGKVIEFGKFLFQTFSNPKKALGDLVDFLQNNLLNRIKSFSVILEGIVNMDFKKVGDGIIQMGTGIENATDKAKAFGSQLRQLGDDALAAAALAESLEKRSQALVGAERDLKVARAQGNAEIENLKKLSDDASKSNATRLAAAIRANELENGFLIREINLQKQKVDILKAQNDQKQRNGQLTGEDKDQMAEELVKLSEFSQRSATLQTELQNKINGLKAEAKAKDDAAATKKKADDAKAAADRLADTQAATAAEFAVRKSALDRELAAAEKGSAAYLEIQKRKLKLDEQIALQAIDDKLLKAGTKEKTALLAQKEEIKKTTQAQEAKLEEDYQKEKRTKAFEDELTIANIKLVGLKEGQKEYYDALIAQSRAEEALALSKLDDTQANEAARNLIVTEGAQKRRQIVIDSAKTPADLDLSSSVFKKLFRLSDDDAEKAAEAFGNAYNAVSNVVNQALTQASAARQAAIEAELAEVQTAIDGAKEASDALKSQVDESQSRIDGLEGQLLNANGAARDKIIKQLEAERARHAQLALERKREDERIKKAEADKLALEKKKQDEIKKSTQLQKAAQLVMQSAAAAEAVFAAIKAVSGASSVPFPGNLIAIVAALAAVTGAVISAKSLSDGFAEGGYTGDGGKYEAAGVVHRGEYVIPQHIVKNPSYSGMIGQLESARVRGYSDGGLVDVSNINADASTRKLDVLMQQMLTLRQDTNSLATSIADRPVVVAHQEYRDYEAKNTEIREYFLQ</sequence>
<accession>A0ABY4B841</accession>
<dbReference type="EMBL" id="CP094534">
    <property type="protein sequence ID" value="UOE32845.1"/>
    <property type="molecule type" value="Genomic_DNA"/>
</dbReference>
<evidence type="ECO:0000313" key="3">
    <source>
        <dbReference type="EMBL" id="UOE32845.1"/>
    </source>
</evidence>
<keyword evidence="2" id="KW-0812">Transmembrane</keyword>
<dbReference type="RefSeq" id="WP_243512120.1">
    <property type="nucleotide sequence ID" value="NZ_CP094534.1"/>
</dbReference>
<feature type="coiled-coil region" evidence="1">
    <location>
        <begin position="14"/>
        <end position="72"/>
    </location>
</feature>